<evidence type="ECO:0000313" key="10">
    <source>
        <dbReference type="EMBL" id="QGU28825.1"/>
    </source>
</evidence>
<keyword evidence="5 7" id="KW-0472">Membrane</keyword>
<dbReference type="Proteomes" id="UP000422989">
    <property type="component" value="Chromosome"/>
</dbReference>
<protein>
    <submittedName>
        <fullName evidence="10">ABC transporter permease</fullName>
    </submittedName>
</protein>
<proteinExistence type="inferred from homology"/>
<dbReference type="GO" id="GO:0005886">
    <property type="term" value="C:plasma membrane"/>
    <property type="evidence" value="ECO:0007669"/>
    <property type="project" value="UniProtKB-SubCell"/>
</dbReference>
<keyword evidence="4 7" id="KW-1133">Transmembrane helix</keyword>
<evidence type="ECO:0000256" key="1">
    <source>
        <dbReference type="ARBA" id="ARBA00004651"/>
    </source>
</evidence>
<feature type="transmembrane region" description="Helical" evidence="7">
    <location>
        <begin position="377"/>
        <end position="397"/>
    </location>
</feature>
<sequence length="417" mass="42415">MSATELMRPVARADRFTTSDLLVEATTDIGSRPGRLIMTILGTVLGIGSLVATWGFAQTASAQIASQFDAAAATQVSIAPAEASSGPEGRTGALGTLPWDSPERLERLAGAEAAALLSEVSIGEAAITAVPLNDPSAPAVAPPPLMAASAGLLDVVDGELTTGRMFDGGHDARGDRVAVLGSRAAERLRVTRVDRQPSIFVDGIAYAVIGILGETQTRGELRDAVIIPDGAARADFALAAPAEAVVRIAVGAGPQIADQAPLALAPDATDTLEVRAPSARSDLQDAVQSDVNIVFVIVGAVSLLAGGLGIANVTLLSVMERVGEIGLRRALGATRRQIAAQFTAESIVIGLLGGLIGAALGVLAVVVVAALQHWTAVVDPLVACGGVLLGAIVGWLSGWYPARRAARVEPVNALRGA</sequence>
<dbReference type="AlphaFoldDB" id="A0A6I6DV07"/>
<dbReference type="GO" id="GO:0022857">
    <property type="term" value="F:transmembrane transporter activity"/>
    <property type="evidence" value="ECO:0007669"/>
    <property type="project" value="TreeGrafter"/>
</dbReference>
<gene>
    <name evidence="10" type="ORF">D7D94_05960</name>
</gene>
<dbReference type="PANTHER" id="PTHR30572">
    <property type="entry name" value="MEMBRANE COMPONENT OF TRANSPORTER-RELATED"/>
    <property type="match status" value="1"/>
</dbReference>
<feature type="transmembrane region" description="Helical" evidence="7">
    <location>
        <begin position="293"/>
        <end position="318"/>
    </location>
</feature>
<organism evidence="10 11">
    <name type="scientific">Microbacterium oryzae</name>
    <dbReference type="NCBI Taxonomy" id="743009"/>
    <lineage>
        <taxon>Bacteria</taxon>
        <taxon>Bacillati</taxon>
        <taxon>Actinomycetota</taxon>
        <taxon>Actinomycetes</taxon>
        <taxon>Micrococcales</taxon>
        <taxon>Microbacteriaceae</taxon>
        <taxon>Microbacterium</taxon>
    </lineage>
</organism>
<feature type="transmembrane region" description="Helical" evidence="7">
    <location>
        <begin position="36"/>
        <end position="57"/>
    </location>
</feature>
<evidence type="ECO:0000259" key="9">
    <source>
        <dbReference type="Pfam" id="PF12704"/>
    </source>
</evidence>
<dbReference type="KEGG" id="moj:D7D94_05960"/>
<evidence type="ECO:0000256" key="7">
    <source>
        <dbReference type="SAM" id="Phobius"/>
    </source>
</evidence>
<evidence type="ECO:0000256" key="2">
    <source>
        <dbReference type="ARBA" id="ARBA00022475"/>
    </source>
</evidence>
<keyword evidence="11" id="KW-1185">Reference proteome</keyword>
<feature type="domain" description="ABC3 transporter permease C-terminal" evidence="8">
    <location>
        <begin position="297"/>
        <end position="410"/>
    </location>
</feature>
<dbReference type="InterPro" id="IPR050250">
    <property type="entry name" value="Macrolide_Exporter_MacB"/>
</dbReference>
<keyword evidence="3 7" id="KW-0812">Transmembrane</keyword>
<dbReference type="Pfam" id="PF12704">
    <property type="entry name" value="MacB_PCD"/>
    <property type="match status" value="1"/>
</dbReference>
<comment type="similarity">
    <text evidence="6">Belongs to the ABC-4 integral membrane protein family.</text>
</comment>
<name>A0A6I6DV07_9MICO</name>
<dbReference type="OrthoDB" id="9780560at2"/>
<dbReference type="InterPro" id="IPR003838">
    <property type="entry name" value="ABC3_permease_C"/>
</dbReference>
<accession>A0A6I6DV07</accession>
<comment type="subcellular location">
    <subcellularLocation>
        <location evidence="1">Cell membrane</location>
        <topology evidence="1">Multi-pass membrane protein</topology>
    </subcellularLocation>
</comment>
<evidence type="ECO:0000256" key="6">
    <source>
        <dbReference type="ARBA" id="ARBA00038076"/>
    </source>
</evidence>
<keyword evidence="2" id="KW-1003">Cell membrane</keyword>
<evidence type="ECO:0000256" key="3">
    <source>
        <dbReference type="ARBA" id="ARBA00022692"/>
    </source>
</evidence>
<reference evidence="10 11" key="1">
    <citation type="submission" date="2018-09" db="EMBL/GenBank/DDBJ databases">
        <title>Whole genome sequencing of Microbacterium oryzae strain MB-10T.</title>
        <authorList>
            <person name="Das S.K."/>
        </authorList>
    </citation>
    <scope>NUCLEOTIDE SEQUENCE [LARGE SCALE GENOMIC DNA]</scope>
    <source>
        <strain evidence="10 11">MB-10</strain>
    </source>
</reference>
<evidence type="ECO:0000313" key="11">
    <source>
        <dbReference type="Proteomes" id="UP000422989"/>
    </source>
</evidence>
<dbReference type="EMBL" id="CP032550">
    <property type="protein sequence ID" value="QGU28825.1"/>
    <property type="molecule type" value="Genomic_DNA"/>
</dbReference>
<dbReference type="PANTHER" id="PTHR30572:SF4">
    <property type="entry name" value="ABC TRANSPORTER PERMEASE YTRF"/>
    <property type="match status" value="1"/>
</dbReference>
<evidence type="ECO:0000256" key="4">
    <source>
        <dbReference type="ARBA" id="ARBA00022989"/>
    </source>
</evidence>
<evidence type="ECO:0000259" key="8">
    <source>
        <dbReference type="Pfam" id="PF02687"/>
    </source>
</evidence>
<feature type="transmembrane region" description="Helical" evidence="7">
    <location>
        <begin position="338"/>
        <end position="371"/>
    </location>
</feature>
<feature type="domain" description="MacB-like periplasmic core" evidence="9">
    <location>
        <begin position="37"/>
        <end position="250"/>
    </location>
</feature>
<dbReference type="InterPro" id="IPR025857">
    <property type="entry name" value="MacB_PCD"/>
</dbReference>
<evidence type="ECO:0000256" key="5">
    <source>
        <dbReference type="ARBA" id="ARBA00023136"/>
    </source>
</evidence>
<dbReference type="Pfam" id="PF02687">
    <property type="entry name" value="FtsX"/>
    <property type="match status" value="1"/>
</dbReference>